<accession>A0A645DPS6</accession>
<reference evidence="6" key="1">
    <citation type="submission" date="2019-08" db="EMBL/GenBank/DDBJ databases">
        <authorList>
            <person name="Kucharzyk K."/>
            <person name="Murdoch R.W."/>
            <person name="Higgins S."/>
            <person name="Loffler F."/>
        </authorList>
    </citation>
    <scope>NUCLEOTIDE SEQUENCE</scope>
</reference>
<gene>
    <name evidence="6" type="ORF">SDC9_138392</name>
</gene>
<keyword evidence="4" id="KW-0472">Membrane</keyword>
<evidence type="ECO:0000256" key="4">
    <source>
        <dbReference type="ARBA" id="ARBA00023136"/>
    </source>
</evidence>
<dbReference type="Pfam" id="PF04357">
    <property type="entry name" value="TamB"/>
    <property type="match status" value="1"/>
</dbReference>
<dbReference type="GO" id="GO:0009306">
    <property type="term" value="P:protein secretion"/>
    <property type="evidence" value="ECO:0007669"/>
    <property type="project" value="InterPro"/>
</dbReference>
<comment type="caution">
    <text evidence="6">The sequence shown here is derived from an EMBL/GenBank/DDBJ whole genome shotgun (WGS) entry which is preliminary data.</text>
</comment>
<dbReference type="PANTHER" id="PTHR36985">
    <property type="entry name" value="TRANSLOCATION AND ASSEMBLY MODULE SUBUNIT TAMB"/>
    <property type="match status" value="1"/>
</dbReference>
<dbReference type="GO" id="GO:0005886">
    <property type="term" value="C:plasma membrane"/>
    <property type="evidence" value="ECO:0007669"/>
    <property type="project" value="InterPro"/>
</dbReference>
<keyword evidence="2" id="KW-0812">Transmembrane</keyword>
<evidence type="ECO:0000313" key="6">
    <source>
        <dbReference type="EMBL" id="MPM91265.1"/>
    </source>
</evidence>
<keyword evidence="3" id="KW-1133">Transmembrane helix</keyword>
<evidence type="ECO:0000256" key="2">
    <source>
        <dbReference type="ARBA" id="ARBA00022692"/>
    </source>
</evidence>
<dbReference type="PANTHER" id="PTHR36985:SF1">
    <property type="entry name" value="TRANSLOCATION AND ASSEMBLY MODULE SUBUNIT TAMB"/>
    <property type="match status" value="1"/>
</dbReference>
<feature type="domain" description="Translocation and assembly module TamB C-terminal" evidence="5">
    <location>
        <begin position="72"/>
        <end position="337"/>
    </location>
</feature>
<dbReference type="AlphaFoldDB" id="A0A645DPS6"/>
<organism evidence="6">
    <name type="scientific">bioreactor metagenome</name>
    <dbReference type="NCBI Taxonomy" id="1076179"/>
    <lineage>
        <taxon>unclassified sequences</taxon>
        <taxon>metagenomes</taxon>
        <taxon>ecological metagenomes</taxon>
    </lineage>
</organism>
<dbReference type="InterPro" id="IPR007452">
    <property type="entry name" value="TamB_C"/>
</dbReference>
<name>A0A645DPS6_9ZZZZ</name>
<evidence type="ECO:0000259" key="5">
    <source>
        <dbReference type="Pfam" id="PF04357"/>
    </source>
</evidence>
<sequence length="337" mass="38173">MTGSTALHGIDFTDYNFQLQLDKLGIDSKYFKGPLTGNLALTSKRGRPLLAGKLLFEHNTIDIPFVSDFAKSDFDVGLDIELIAGNKVRFYNSYMYDIWAEGRVKFAGSTRRPNPSGQLTAIRGTVSYLRTHFKIKEGSAEFSQFGTFEPVLRLAASTKLHDTTVNLNIYGPVSTMDLQLTAEPAMNQQEIISLLTLRSRYFEKQNNGGGASGSGFGRDEIIGLLDAGLQMRFVSEVEGIFRDTFGLDDFRVVRDTLWTDKRQKTKEDREGPIGREVYNLEMGKYVTDRLMLNYTMGIDNSHQSFGFRYELNRRISLTGAVDDEHDRRIGIETRFRF</sequence>
<evidence type="ECO:0000256" key="1">
    <source>
        <dbReference type="ARBA" id="ARBA00004167"/>
    </source>
</evidence>
<dbReference type="EMBL" id="VSSQ01038354">
    <property type="protein sequence ID" value="MPM91265.1"/>
    <property type="molecule type" value="Genomic_DNA"/>
</dbReference>
<dbReference type="GO" id="GO:0097347">
    <property type="term" value="C:TAM protein secretion complex"/>
    <property type="evidence" value="ECO:0007669"/>
    <property type="project" value="TreeGrafter"/>
</dbReference>
<protein>
    <recommendedName>
        <fullName evidence="5">Translocation and assembly module TamB C-terminal domain-containing protein</fullName>
    </recommendedName>
</protein>
<proteinExistence type="predicted"/>
<comment type="subcellular location">
    <subcellularLocation>
        <location evidence="1">Membrane</location>
        <topology evidence="1">Single-pass membrane protein</topology>
    </subcellularLocation>
</comment>
<evidence type="ECO:0000256" key="3">
    <source>
        <dbReference type="ARBA" id="ARBA00022989"/>
    </source>
</evidence>